<protein>
    <submittedName>
        <fullName evidence="2">GPW/gp25 family protein</fullName>
    </submittedName>
</protein>
<gene>
    <name evidence="2" type="ORF">J5Y06_18720</name>
</gene>
<accession>A0A8J7UK29</accession>
<reference evidence="2" key="1">
    <citation type="submission" date="2021-03" db="EMBL/GenBank/DDBJ databases">
        <title>Genome sequencing and assembly of Tianweitania sediminis.</title>
        <authorList>
            <person name="Chhetri G."/>
        </authorList>
    </citation>
    <scope>NUCLEOTIDE SEQUENCE</scope>
    <source>
        <strain evidence="2">Z8</strain>
    </source>
</reference>
<dbReference type="Proteomes" id="UP000666240">
    <property type="component" value="Unassembled WGS sequence"/>
</dbReference>
<feature type="domain" description="IraD/Gp25-like" evidence="1">
    <location>
        <begin position="18"/>
        <end position="93"/>
    </location>
</feature>
<dbReference type="RefSeq" id="WP_209336705.1">
    <property type="nucleotide sequence ID" value="NZ_JAGIYY010000008.1"/>
</dbReference>
<proteinExistence type="predicted"/>
<dbReference type="Gene3D" id="3.10.450.40">
    <property type="match status" value="1"/>
</dbReference>
<evidence type="ECO:0000259" key="1">
    <source>
        <dbReference type="Pfam" id="PF04965"/>
    </source>
</evidence>
<evidence type="ECO:0000313" key="2">
    <source>
        <dbReference type="EMBL" id="MBP0440688.1"/>
    </source>
</evidence>
<dbReference type="Pfam" id="PF04965">
    <property type="entry name" value="GPW_gp25"/>
    <property type="match status" value="1"/>
</dbReference>
<dbReference type="AlphaFoldDB" id="A0A8J7UK29"/>
<name>A0A8J7UK29_9HYPH</name>
<sequence length="130" mass="14560">MADIDRRTGQVIDNYQSALQSVEIIFSTRIGEMVTLREFGGGALEVLGRALTLKTIDTFRLLLAAGIDLWEPRFRVRRIALTGTVDEIRMGKAGFAIEVDWRPRGHLGDPTVERVQTFGWFGGRVQRLAA</sequence>
<organism evidence="2 3">
    <name type="scientific">Tianweitania sediminis</name>
    <dbReference type="NCBI Taxonomy" id="1502156"/>
    <lineage>
        <taxon>Bacteria</taxon>
        <taxon>Pseudomonadati</taxon>
        <taxon>Pseudomonadota</taxon>
        <taxon>Alphaproteobacteria</taxon>
        <taxon>Hyphomicrobiales</taxon>
        <taxon>Phyllobacteriaceae</taxon>
        <taxon>Tianweitania</taxon>
    </lineage>
</organism>
<evidence type="ECO:0000313" key="3">
    <source>
        <dbReference type="Proteomes" id="UP000666240"/>
    </source>
</evidence>
<dbReference type="SUPFAM" id="SSF160719">
    <property type="entry name" value="gpW/gp25-like"/>
    <property type="match status" value="1"/>
</dbReference>
<keyword evidence="3" id="KW-1185">Reference proteome</keyword>
<dbReference type="EMBL" id="JAGIYY010000008">
    <property type="protein sequence ID" value="MBP0440688.1"/>
    <property type="molecule type" value="Genomic_DNA"/>
</dbReference>
<comment type="caution">
    <text evidence="2">The sequence shown here is derived from an EMBL/GenBank/DDBJ whole genome shotgun (WGS) entry which is preliminary data.</text>
</comment>
<dbReference type="InterPro" id="IPR007048">
    <property type="entry name" value="IraD/Gp25-like"/>
</dbReference>